<reference evidence="5" key="1">
    <citation type="submission" date="2025-08" db="UniProtKB">
        <authorList>
            <consortium name="RefSeq"/>
        </authorList>
    </citation>
    <scope>IDENTIFICATION</scope>
    <source>
        <tissue evidence="5">Fruit stalk</tissue>
    </source>
</reference>
<evidence type="ECO:0000256" key="2">
    <source>
        <dbReference type="SAM" id="MobiDB-lite"/>
    </source>
</evidence>
<dbReference type="Gene3D" id="1.10.238.10">
    <property type="entry name" value="EF-hand"/>
    <property type="match status" value="1"/>
</dbReference>
<feature type="region of interest" description="Disordered" evidence="2">
    <location>
        <begin position="810"/>
        <end position="845"/>
    </location>
</feature>
<dbReference type="GO" id="GO:0006355">
    <property type="term" value="P:regulation of DNA-templated transcription"/>
    <property type="evidence" value="ECO:0007669"/>
    <property type="project" value="InterPro"/>
</dbReference>
<dbReference type="GO" id="GO:0005509">
    <property type="term" value="F:calcium ion binding"/>
    <property type="evidence" value="ECO:0007669"/>
    <property type="project" value="InterPro"/>
</dbReference>
<feature type="compositionally biased region" description="Basic and acidic residues" evidence="2">
    <location>
        <begin position="1230"/>
        <end position="1246"/>
    </location>
</feature>
<evidence type="ECO:0000313" key="4">
    <source>
        <dbReference type="Proteomes" id="UP000515121"/>
    </source>
</evidence>
<gene>
    <name evidence="5" type="primary">LOC111281843</name>
</gene>
<dbReference type="OrthoDB" id="21006at2759"/>
<feature type="compositionally biased region" description="Low complexity" evidence="2">
    <location>
        <begin position="44"/>
        <end position="54"/>
    </location>
</feature>
<feature type="compositionally biased region" description="Basic and acidic residues" evidence="2">
    <location>
        <begin position="979"/>
        <end position="1056"/>
    </location>
</feature>
<feature type="compositionally biased region" description="Acidic residues" evidence="2">
    <location>
        <begin position="1202"/>
        <end position="1220"/>
    </location>
</feature>
<feature type="region of interest" description="Disordered" evidence="2">
    <location>
        <begin position="1135"/>
        <end position="1282"/>
    </location>
</feature>
<feature type="region of interest" description="Disordered" evidence="2">
    <location>
        <begin position="96"/>
        <end position="151"/>
    </location>
</feature>
<organism evidence="4 5">
    <name type="scientific">Durio zibethinus</name>
    <name type="common">Durian</name>
    <dbReference type="NCBI Taxonomy" id="66656"/>
    <lineage>
        <taxon>Eukaryota</taxon>
        <taxon>Viridiplantae</taxon>
        <taxon>Streptophyta</taxon>
        <taxon>Embryophyta</taxon>
        <taxon>Tracheophyta</taxon>
        <taxon>Spermatophyta</taxon>
        <taxon>Magnoliopsida</taxon>
        <taxon>eudicotyledons</taxon>
        <taxon>Gunneridae</taxon>
        <taxon>Pentapetalae</taxon>
        <taxon>rosids</taxon>
        <taxon>malvids</taxon>
        <taxon>Malvales</taxon>
        <taxon>Malvaceae</taxon>
        <taxon>Helicteroideae</taxon>
        <taxon>Durio</taxon>
    </lineage>
</organism>
<keyword evidence="4" id="KW-1185">Reference proteome</keyword>
<dbReference type="GeneID" id="111281843"/>
<evidence type="ECO:0000313" key="5">
    <source>
        <dbReference type="RefSeq" id="XP_022725305.1"/>
    </source>
</evidence>
<sequence>MYSSRGTNAYGQQSYGGQSGYAQNLGGGYSGSSVGGPEGGAQMSLSSRHSSILGSSQEAEVGGYRALPSVSVHYGGQYSSIYGTAALSASQQVPAVSSKGAGASTLESRSTYASAMPDSPKFASSDYVSSSSHSYSHKGDQMYAEKIPDYPTVERRQYGERQGGYMGRELPSEPTGRYSDSAIFAHQHQPELYDRLDQAVLLRQEQLLKAQPASLDSSLRQADYLAARSATSRHSTQDLMPYRGRIDADPCSLSLLSSSSSYGGQPPSILGAAPRRNMDDLMYPPSSANPGYGVSLPPGRDYGTKGLHVTSLESEYPGSILSRSGHPRVDERKDDRAGYLREFELREEERRREHLREREKDKERERERERERLRERERERERLRILERREKERERERKRALEVTRERTPPRVSRDHRGPSLTKEARPMRRDSPRREASHRRLSPVKEKRREYVCKVYSSTLVDVERDYLSIDKRYPRLFVSPEFSKVVINWPKENLKLSMHTPVSFEHDFIEEDSLAEPKEPSSKLLSVGPEKSEQGSTVWNAKMILMSGLSRSAWEELSSEKIPDDRIPHICNILRFAVLKKDHSFMAIGGPWISADGSNPSDDDSSLIQTALRYAKDVVSLDLQNCQHWNRFLEIHYDRVGKDGLFSHKEVTVLFVPDLSECLPSFDTWRTKWLAHRKVVSEREHQLSLKREKSRERKEGSKDNEVDSTKQTERGKSEKRSQSVSSSHGVFANKREKDGNCIEGDAAEGKVSGGEDKVQVKDGTEITVGGGPEKKESGEAAAAAAKTVAVKSGKKKIIKRIVKQKVANKTAAEVNTASKQSDKVDEDVGEHNTNSEIAVRQEESSAGCAGVKTFVRKKITKKEAVGQTDQSEDNGVPLEAKMEIETGCSEDKPKDNSDATAAVIENVGVKTTVKKKIIKRVPKRKVPATQAKDELAEIKKDGDEDEKKVIQAVSETSNIGKQTGSEKQGNAASSSKSEIKADKENKKDEKVTNVESLIDKQKVNTKDNCDVKGGKSKEGEKPKDEKEDKDSKDESQSNSNKESKDMRKSEEPCPRHPGLVLQTKWSKDSKLRSLSLSLDSLLDYTDKDIEESTFELSLFAEMLYEMLQYQMGCRILTFLLKLRVRFITKRNQRKREREELREKETERKSPTKRLKSNELTVKNESTKSDTSSAAQQEGEMIVTKEETTADLVEEPKIKDEIDDEDLEEDPEEYEEMDDASPQPNSSNEKNEEEKTNTDAKPEKEAENDEAGESTKKEITTTACSSESGPVGNMSGKRELKVDPKKKVHAINKDLLQAFRFFDRNRVGYIRVEDMRLIIHNLGKFLSHRDVKELVQSALLESNTGRDDHILYYKLVRMSDI</sequence>
<dbReference type="PROSITE" id="PS50222">
    <property type="entry name" value="EF_HAND_2"/>
    <property type="match status" value="1"/>
</dbReference>
<dbReference type="InterPro" id="IPR002048">
    <property type="entry name" value="EF_hand_dom"/>
</dbReference>
<feature type="compositionally biased region" description="Polar residues" evidence="2">
    <location>
        <begin position="1159"/>
        <end position="1177"/>
    </location>
</feature>
<feature type="compositionally biased region" description="Low complexity" evidence="2">
    <location>
        <begin position="124"/>
        <end position="134"/>
    </location>
</feature>
<feature type="compositionally biased region" description="Basic and acidic residues" evidence="2">
    <location>
        <begin position="1184"/>
        <end position="1201"/>
    </location>
</feature>
<name>A0A6P5XA72_DURZI</name>
<feature type="region of interest" description="Disordered" evidence="2">
    <location>
        <begin position="348"/>
        <end position="374"/>
    </location>
</feature>
<feature type="compositionally biased region" description="Basic and acidic residues" evidence="2">
    <location>
        <begin position="1137"/>
        <end position="1151"/>
    </location>
</feature>
<feature type="compositionally biased region" description="Gly residues" evidence="2">
    <location>
        <begin position="26"/>
        <end position="39"/>
    </location>
</feature>
<feature type="compositionally biased region" description="Basic and acidic residues" evidence="2">
    <location>
        <begin position="686"/>
        <end position="723"/>
    </location>
</feature>
<keyword evidence="1" id="KW-0175">Coiled coil</keyword>
<feature type="compositionally biased region" description="Polar residues" evidence="2">
    <location>
        <begin position="955"/>
        <end position="978"/>
    </location>
</feature>
<dbReference type="KEGG" id="dzi:111281843"/>
<feature type="region of interest" description="Disordered" evidence="2">
    <location>
        <begin position="939"/>
        <end position="1061"/>
    </location>
</feature>
<feature type="region of interest" description="Disordered" evidence="2">
    <location>
        <begin position="26"/>
        <end position="54"/>
    </location>
</feature>
<dbReference type="InterPro" id="IPR011992">
    <property type="entry name" value="EF-hand-dom_pair"/>
</dbReference>
<protein>
    <submittedName>
        <fullName evidence="5">Cell division cycle and apoptosis regulator protein 1-like</fullName>
    </submittedName>
</protein>
<dbReference type="GO" id="GO:0005634">
    <property type="term" value="C:nucleus"/>
    <property type="evidence" value="ECO:0007669"/>
    <property type="project" value="TreeGrafter"/>
</dbReference>
<dbReference type="InterPro" id="IPR025224">
    <property type="entry name" value="CCAR1/CCAR2"/>
</dbReference>
<dbReference type="Proteomes" id="UP000515121">
    <property type="component" value="Unplaced"/>
</dbReference>
<feature type="region of interest" description="Disordered" evidence="2">
    <location>
        <begin position="284"/>
        <end position="306"/>
    </location>
</feature>
<dbReference type="InterPro" id="IPR045353">
    <property type="entry name" value="LAIKA"/>
</dbReference>
<feature type="region of interest" description="Disordered" evidence="2">
    <location>
        <begin position="686"/>
        <end position="781"/>
    </location>
</feature>
<dbReference type="SUPFAM" id="SSF47473">
    <property type="entry name" value="EF-hand"/>
    <property type="match status" value="1"/>
</dbReference>
<dbReference type="Pfam" id="PF19256">
    <property type="entry name" value="LAIKA"/>
    <property type="match status" value="1"/>
</dbReference>
<evidence type="ECO:0000259" key="3">
    <source>
        <dbReference type="PROSITE" id="PS50222"/>
    </source>
</evidence>
<dbReference type="SMART" id="SM01122">
    <property type="entry name" value="DBC1"/>
    <property type="match status" value="1"/>
</dbReference>
<feature type="compositionally biased region" description="Basic and acidic residues" evidence="2">
    <location>
        <begin position="396"/>
        <end position="436"/>
    </location>
</feature>
<dbReference type="PANTHER" id="PTHR14304">
    <property type="entry name" value="CELL DIVISION CYCLE AND APOPTOSIS REGULATOR PROTEIN"/>
    <property type="match status" value="1"/>
</dbReference>
<dbReference type="Pfam" id="PF14443">
    <property type="entry name" value="DBC1"/>
    <property type="match status" value="1"/>
</dbReference>
<evidence type="ECO:0000256" key="1">
    <source>
        <dbReference type="ARBA" id="ARBA00023054"/>
    </source>
</evidence>
<accession>A0A6P5XA72</accession>
<dbReference type="RefSeq" id="XP_022725305.1">
    <property type="nucleotide sequence ID" value="XM_022869570.1"/>
</dbReference>
<dbReference type="PANTHER" id="PTHR14304:SF11">
    <property type="entry name" value="SAP DOMAIN-CONTAINING PROTEIN"/>
    <property type="match status" value="1"/>
</dbReference>
<feature type="region of interest" description="Disordered" evidence="2">
    <location>
        <begin position="396"/>
        <end position="444"/>
    </location>
</feature>
<feature type="domain" description="EF-hand" evidence="3">
    <location>
        <begin position="1291"/>
        <end position="1326"/>
    </location>
</feature>
<proteinExistence type="predicted"/>
<feature type="compositionally biased region" description="Basic and acidic residues" evidence="2">
    <location>
        <begin position="755"/>
        <end position="766"/>
    </location>
</feature>
<dbReference type="InterPro" id="IPR025954">
    <property type="entry name" value="DBC1/CARP1_inactive_NUDIX"/>
</dbReference>
<feature type="compositionally biased region" description="Basic and acidic residues" evidence="2">
    <location>
        <begin position="939"/>
        <end position="951"/>
    </location>
</feature>
<dbReference type="FunFam" id="1.10.238.10:FF:000157">
    <property type="entry name" value="ATP/GTP-binding protein family"/>
    <property type="match status" value="1"/>
</dbReference>